<accession>A0A2N2E3U5</accession>
<proteinExistence type="predicted"/>
<keyword evidence="1" id="KW-0732">Signal</keyword>
<name>A0A2N2E3U5_9BACT</name>
<evidence type="ECO:0000313" key="2">
    <source>
        <dbReference type="EMBL" id="PKM89394.1"/>
    </source>
</evidence>
<comment type="caution">
    <text evidence="2">The sequence shown here is derived from an EMBL/GenBank/DDBJ whole genome shotgun (WGS) entry which is preliminary data.</text>
</comment>
<evidence type="ECO:0000313" key="3">
    <source>
        <dbReference type="Proteomes" id="UP000233325"/>
    </source>
</evidence>
<reference evidence="2 3" key="1">
    <citation type="journal article" date="2017" name="ISME J.">
        <title>Potential for microbial H2 and metal transformations associated with novel bacteria and archaea in deep terrestrial subsurface sediments.</title>
        <authorList>
            <person name="Hernsdorf A.W."/>
            <person name="Amano Y."/>
            <person name="Miyakawa K."/>
            <person name="Ise K."/>
            <person name="Suzuki Y."/>
            <person name="Anantharaman K."/>
            <person name="Probst A."/>
            <person name="Burstein D."/>
            <person name="Thomas B.C."/>
            <person name="Banfield J.F."/>
        </authorList>
    </citation>
    <scope>NUCLEOTIDE SEQUENCE [LARGE SCALE GENOMIC DNA]</scope>
    <source>
        <strain evidence="2">HGW-Falkowbacteria-2</strain>
    </source>
</reference>
<organism evidence="2 3">
    <name type="scientific">Candidatus Falkowbacteria bacterium HGW-Falkowbacteria-2</name>
    <dbReference type="NCBI Taxonomy" id="2013769"/>
    <lineage>
        <taxon>Bacteria</taxon>
        <taxon>Candidatus Falkowiibacteriota</taxon>
    </lineage>
</organism>
<dbReference type="AlphaFoldDB" id="A0A2N2E3U5"/>
<dbReference type="Proteomes" id="UP000233325">
    <property type="component" value="Unassembled WGS sequence"/>
</dbReference>
<feature type="signal peptide" evidence="1">
    <location>
        <begin position="1"/>
        <end position="30"/>
    </location>
</feature>
<dbReference type="EMBL" id="PHAH01000001">
    <property type="protein sequence ID" value="PKM89394.1"/>
    <property type="molecule type" value="Genomic_DNA"/>
</dbReference>
<sequence>MKKLRKFLTIGVMVLSIIAMSGLTVNTAKAAAQAGDLIKMDGLSSVYYLGSDGKRYVFPSESVYFSWYADFSGVVTIPASELQTYPLGSNVTMRPGTKLVKITTDPSVYAVTPNGVLRKIQSEADAIALYGSNWNKIIVDVADSFFTNYTVGSPLPSGTYPAGTLLKNADNASIYYFDGTNYRLIASESAFNANRFSFNNVVTTTMTLTASGSSITGAETFSAPSGGVGSPITGSGLSLALSSQTPMSTSIPKNGVRVPFTKVNLTAASDGNVSINSITVKRIGLSSYNDVDKVWAEYNGNVIASKKSMNSNDEAILVFSPALNIPAGQTLGIDLVASLTGTGTGNIGLAVASASAVSATAASVTGSFPINGNLMSLIAYDVAKLAMTGMNVATSTIKVGDEKVDMGRFELGFNTSGGTAAKDVRLSSITLKNNGVEDLSKTTMNLYLEHAGNKVTSRYTVDGRFVTFFFNEGFDLLKDDGSKLFYVKGDIISKENTGLNSFVLELNKSTDLVAYEKSTGFGVNTYTTNSSTVLADAHQISIRTIEAGNVSISKKSTSPSDTTIVKGTDNVVLIANIRADEQVVADGMKIWYGSDATTATTTNQFENVRVFLNGVLLDSFDPSVSTTTLLTADIDSSISLNKGDNEVRVMVKAKSNATATSAFYAKILGTDVFTGFNAEYVVSGNSVATIGGSATGATFTVQGAALTTVRNDGYGNNKPVVAGSTDISFGKFTVKATNDEVKITSVSFGGNIGSTTATLASAISDMKLYVDGVQVGNTVDFGSSGANFSSLNVNIAKDTTKSLEIKGTIDSSAVTDSYFATVMTINAQDSRGTVISSGNTAQTTQFQVKASGTLTVEVGGDSPVDGLLVSKAMDQEVAQIKLTAVNDVANLSEINISNDEGVDADPRIAAIKLYDGSTLIDQFVPVNGAGKFTIANNTIVVPANGSKTLSVRLSLNNIENDATATNKTFQLQVESVKFKSSAGAEQTVTLDGQGGNPAVLTASTFIIRKTIPTVTYQALPDTLLNAGDKVIAKFTVTADANADVTVGRFTLLTSKTASATLATTTNTLKVNGANKAATAALDSDDLTITLASPEIVAAGTTKTFEVIATVGVSGTGSESITAKIVEDTPFDSLTGALTTDLDGNFAWSDGASISAYTWANGYNVPGLDTQTWTLSKN</sequence>
<evidence type="ECO:0000256" key="1">
    <source>
        <dbReference type="SAM" id="SignalP"/>
    </source>
</evidence>
<protein>
    <submittedName>
        <fullName evidence="2">Uncharacterized protein</fullName>
    </submittedName>
</protein>
<feature type="chain" id="PRO_5014755195" evidence="1">
    <location>
        <begin position="31"/>
        <end position="1177"/>
    </location>
</feature>
<gene>
    <name evidence="2" type="ORF">CVU83_00025</name>
</gene>